<feature type="binding site" evidence="8">
    <location>
        <begin position="11"/>
        <end position="17"/>
    </location>
    <ligand>
        <name>GTP</name>
        <dbReference type="ChEBI" id="CHEBI:37565"/>
    </ligand>
</feature>
<feature type="binding site" evidence="8">
    <location>
        <position position="141"/>
    </location>
    <ligand>
        <name>IMP</name>
        <dbReference type="ChEBI" id="CHEBI:58053"/>
        <note>ligand shared between dimeric partners</note>
    </ligand>
</feature>
<feature type="binding site" evidence="8">
    <location>
        <begin position="333"/>
        <end position="335"/>
    </location>
    <ligand>
        <name>GTP</name>
        <dbReference type="ChEBI" id="CHEBI:37565"/>
    </ligand>
</feature>
<dbReference type="Proteomes" id="UP000187651">
    <property type="component" value="Unassembled WGS sequence"/>
</dbReference>
<dbReference type="InterPro" id="IPR001114">
    <property type="entry name" value="Adenylosuccinate_synthetase"/>
</dbReference>
<comment type="function">
    <text evidence="8">Plays an important role in the de novo pathway of purine nucleotide biosynthesis. Catalyzes the first committed step in the biosynthesis of AMP from IMP.</text>
</comment>
<dbReference type="GO" id="GO:0005525">
    <property type="term" value="F:GTP binding"/>
    <property type="evidence" value="ECO:0007669"/>
    <property type="project" value="UniProtKB-UniRule"/>
</dbReference>
<dbReference type="GO" id="GO:0000287">
    <property type="term" value="F:magnesium ion binding"/>
    <property type="evidence" value="ECO:0007669"/>
    <property type="project" value="UniProtKB-UniRule"/>
</dbReference>
<comment type="cofactor">
    <cofactor evidence="8">
        <name>Mg(2+)</name>
        <dbReference type="ChEBI" id="CHEBI:18420"/>
    </cofactor>
    <text evidence="8">Binds 1 Mg(2+) ion per subunit.</text>
</comment>
<feature type="binding site" evidence="8">
    <location>
        <position position="307"/>
    </location>
    <ligand>
        <name>GTP</name>
        <dbReference type="ChEBI" id="CHEBI:37565"/>
    </ligand>
</feature>
<evidence type="ECO:0000313" key="9">
    <source>
        <dbReference type="EMBL" id="SDN21650.1"/>
    </source>
</evidence>
<dbReference type="FunFam" id="3.90.170.10:FF:000001">
    <property type="entry name" value="Adenylosuccinate synthetase"/>
    <property type="match status" value="1"/>
</dbReference>
<feature type="binding site" description="in other chain" evidence="8">
    <location>
        <begin position="37"/>
        <end position="40"/>
    </location>
    <ligand>
        <name>IMP</name>
        <dbReference type="ChEBI" id="CHEBI:58053"/>
        <note>ligand shared between dimeric partners</note>
    </ligand>
</feature>
<feature type="binding site" evidence="8">
    <location>
        <begin position="414"/>
        <end position="416"/>
    </location>
    <ligand>
        <name>GTP</name>
        <dbReference type="ChEBI" id="CHEBI:37565"/>
    </ligand>
</feature>
<dbReference type="RefSeq" id="WP_074522151.1">
    <property type="nucleotide sequence ID" value="NZ_FNHZ01000008.1"/>
</dbReference>
<feature type="binding site" description="in other chain" evidence="8">
    <location>
        <begin position="12"/>
        <end position="15"/>
    </location>
    <ligand>
        <name>IMP</name>
        <dbReference type="ChEBI" id="CHEBI:58053"/>
        <note>ligand shared between dimeric partners</note>
    </ligand>
</feature>
<dbReference type="GO" id="GO:0004019">
    <property type="term" value="F:adenylosuccinate synthase activity"/>
    <property type="evidence" value="ECO:0007669"/>
    <property type="project" value="UniProtKB-UniRule"/>
</dbReference>
<dbReference type="SMART" id="SM00788">
    <property type="entry name" value="Adenylsucc_synt"/>
    <property type="match status" value="1"/>
</dbReference>
<keyword evidence="5 8" id="KW-0658">Purine biosynthesis</keyword>
<sequence>MVKAIVGANWGDEGKGKITDMLAEESDIIVRFQGGSNAGHTIINDYGKFALHLLPSGVFYNHTTSIIGNGVALNIPYLINELKSLTDRNVPMPKILVSDRAQIMMPYHVDFDTYEEARLAGKSFGSTKSGIAPFYSDKYAKIGFQVSELFGDEKALKDKISNVCTLKNVMLEHLYHAPLLKEEDIFNTLMEYKEMIAPYVCDTSAYLHKAIKEGKKILLEGQLGSLKDPDHGIYPMVTSSSTLAAYGAIGAGIPAAEIKDVVTVVKAYSSSVGAGAFVSEIFGDEAQELRVRGGDGGEFGATTGRPRRMGWFDAVATRYGVRMQGTTEVALTVIDVLGYLDEIPMCVGYEIDGKVTKDFPTTSELEKAKPVLKKFPGWKCEIRGIKNYEDLPKECRDYIEAIEEEIEAPITMVSNGPGRHEIIHRVSNYKKN</sequence>
<feature type="binding site" description="in other chain" evidence="8">
    <location>
        <position position="238"/>
    </location>
    <ligand>
        <name>IMP</name>
        <dbReference type="ChEBI" id="CHEBI:58053"/>
        <note>ligand shared between dimeric partners</note>
    </ligand>
</feature>
<evidence type="ECO:0000256" key="3">
    <source>
        <dbReference type="ARBA" id="ARBA00022723"/>
    </source>
</evidence>
<dbReference type="PANTHER" id="PTHR11846:SF0">
    <property type="entry name" value="ADENYLOSUCCINATE SYNTHETASE"/>
    <property type="match status" value="1"/>
</dbReference>
<dbReference type="SUPFAM" id="SSF52540">
    <property type="entry name" value="P-loop containing nucleoside triphosphate hydrolases"/>
    <property type="match status" value="1"/>
</dbReference>
<dbReference type="OrthoDB" id="9807553at2"/>
<feature type="binding site" evidence="8">
    <location>
        <position position="12"/>
    </location>
    <ligand>
        <name>Mg(2+)</name>
        <dbReference type="ChEBI" id="CHEBI:18420"/>
    </ligand>
</feature>
<keyword evidence="10" id="KW-1185">Reference proteome</keyword>
<keyword evidence="3 8" id="KW-0479">Metal-binding</keyword>
<dbReference type="GO" id="GO:0044208">
    <property type="term" value="P:'de novo' AMP biosynthetic process"/>
    <property type="evidence" value="ECO:0007669"/>
    <property type="project" value="UniProtKB-UniRule"/>
</dbReference>
<dbReference type="Pfam" id="PF00709">
    <property type="entry name" value="Adenylsucc_synt"/>
    <property type="match status" value="1"/>
</dbReference>
<evidence type="ECO:0000256" key="2">
    <source>
        <dbReference type="ARBA" id="ARBA00022598"/>
    </source>
</evidence>
<dbReference type="InterPro" id="IPR042110">
    <property type="entry name" value="Adenylosuccinate_synth_dom2"/>
</dbReference>
<feature type="binding site" evidence="8">
    <location>
        <position position="39"/>
    </location>
    <ligand>
        <name>Mg(2+)</name>
        <dbReference type="ChEBI" id="CHEBI:18420"/>
    </ligand>
</feature>
<dbReference type="AlphaFoldDB" id="A0A1G9ZJZ1"/>
<dbReference type="UniPathway" id="UPA00075">
    <property type="reaction ID" value="UER00335"/>
</dbReference>
<evidence type="ECO:0000256" key="6">
    <source>
        <dbReference type="ARBA" id="ARBA00022842"/>
    </source>
</evidence>
<comment type="caution">
    <text evidence="8">Lacks conserved residue(s) required for the propagation of feature annotation.</text>
</comment>
<dbReference type="CDD" id="cd03108">
    <property type="entry name" value="AdSS"/>
    <property type="match status" value="1"/>
</dbReference>
<evidence type="ECO:0000256" key="4">
    <source>
        <dbReference type="ARBA" id="ARBA00022741"/>
    </source>
</evidence>
<comment type="similarity">
    <text evidence="8">Belongs to the adenylosuccinate synthetase family.</text>
</comment>
<evidence type="ECO:0000256" key="7">
    <source>
        <dbReference type="ARBA" id="ARBA00023134"/>
    </source>
</evidence>
<keyword evidence="2 8" id="KW-0436">Ligase</keyword>
<dbReference type="HAMAP" id="MF_00011">
    <property type="entry name" value="Adenylosucc_synth"/>
    <property type="match status" value="1"/>
</dbReference>
<keyword evidence="6 8" id="KW-0460">Magnesium</keyword>
<dbReference type="NCBIfam" id="TIGR00184">
    <property type="entry name" value="purA"/>
    <property type="match status" value="1"/>
</dbReference>
<organism evidence="9 10">
    <name type="scientific">Lachnospira pectinoschiza</name>
    <dbReference type="NCBI Taxonomy" id="28052"/>
    <lineage>
        <taxon>Bacteria</taxon>
        <taxon>Bacillati</taxon>
        <taxon>Bacillota</taxon>
        <taxon>Clostridia</taxon>
        <taxon>Lachnospirales</taxon>
        <taxon>Lachnospiraceae</taxon>
        <taxon>Lachnospira</taxon>
    </lineage>
</organism>
<dbReference type="EMBL" id="FNHZ01000008">
    <property type="protein sequence ID" value="SDN21650.1"/>
    <property type="molecule type" value="Genomic_DNA"/>
</dbReference>
<evidence type="ECO:0000313" key="10">
    <source>
        <dbReference type="Proteomes" id="UP000187651"/>
    </source>
</evidence>
<dbReference type="EC" id="6.3.4.4" evidence="8"/>
<evidence type="ECO:0000256" key="8">
    <source>
        <dbReference type="HAMAP-Rule" id="MF_00011"/>
    </source>
</evidence>
<dbReference type="InterPro" id="IPR027417">
    <property type="entry name" value="P-loop_NTPase"/>
</dbReference>
<evidence type="ECO:0000256" key="1">
    <source>
        <dbReference type="ARBA" id="ARBA00011738"/>
    </source>
</evidence>
<feature type="active site" description="Proton donor" evidence="8">
    <location>
        <position position="40"/>
    </location>
</feature>
<comment type="subcellular location">
    <subcellularLocation>
        <location evidence="8">Cytoplasm</location>
    </subcellularLocation>
</comment>
<feature type="binding site" description="in other chain" evidence="8">
    <location>
        <position position="305"/>
    </location>
    <ligand>
        <name>IMP</name>
        <dbReference type="ChEBI" id="CHEBI:58053"/>
        <note>ligand shared between dimeric partners</note>
    </ligand>
</feature>
<dbReference type="PANTHER" id="PTHR11846">
    <property type="entry name" value="ADENYLOSUCCINATE SYNTHETASE"/>
    <property type="match status" value="1"/>
</dbReference>
<dbReference type="Gene3D" id="3.40.440.10">
    <property type="entry name" value="Adenylosuccinate Synthetase, subunit A, domain 1"/>
    <property type="match status" value="1"/>
</dbReference>
<dbReference type="Gene3D" id="1.10.300.10">
    <property type="entry name" value="Adenylosuccinate Synthetase, subunit A, domain 2"/>
    <property type="match status" value="1"/>
</dbReference>
<gene>
    <name evidence="8" type="primary">purA</name>
    <name evidence="9" type="ORF">SAMN05216544_2180</name>
</gene>
<feature type="binding site" description="in other chain" evidence="8">
    <location>
        <position position="127"/>
    </location>
    <ligand>
        <name>IMP</name>
        <dbReference type="ChEBI" id="CHEBI:58053"/>
        <note>ligand shared between dimeric partners</note>
    </ligand>
</feature>
<protein>
    <recommendedName>
        <fullName evidence="8">Adenylosuccinate synthetase</fullName>
        <shortName evidence="8">AMPSase</shortName>
        <shortName evidence="8">AdSS</shortName>
        <ecNumber evidence="8">6.3.4.4</ecNumber>
    </recommendedName>
    <alternativeName>
        <fullName evidence="8">IMP--aspartate ligase</fullName>
    </alternativeName>
</protein>
<feature type="binding site" evidence="8">
    <location>
        <begin position="39"/>
        <end position="41"/>
    </location>
    <ligand>
        <name>GTP</name>
        <dbReference type="ChEBI" id="CHEBI:37565"/>
    </ligand>
</feature>
<keyword evidence="4 8" id="KW-0547">Nucleotide-binding</keyword>
<dbReference type="GO" id="GO:0005737">
    <property type="term" value="C:cytoplasm"/>
    <property type="evidence" value="ECO:0007669"/>
    <property type="project" value="UniProtKB-SubCell"/>
</dbReference>
<dbReference type="InterPro" id="IPR042111">
    <property type="entry name" value="Adenylosuccinate_synth_dom3"/>
</dbReference>
<reference evidence="10" key="1">
    <citation type="submission" date="2016-10" db="EMBL/GenBank/DDBJ databases">
        <authorList>
            <person name="Varghese N."/>
            <person name="Submissions S."/>
        </authorList>
    </citation>
    <scope>NUCLEOTIDE SEQUENCE [LARGE SCALE GENOMIC DNA]</scope>
    <source>
        <strain evidence="10">M83</strain>
    </source>
</reference>
<proteinExistence type="inferred from homology"/>
<feature type="active site" description="Proton acceptor" evidence="8">
    <location>
        <position position="12"/>
    </location>
</feature>
<accession>A0A1G9ZJZ1</accession>
<dbReference type="GO" id="GO:0046040">
    <property type="term" value="P:IMP metabolic process"/>
    <property type="evidence" value="ECO:0007669"/>
    <property type="project" value="TreeGrafter"/>
</dbReference>
<keyword evidence="7 8" id="KW-0342">GTP-binding</keyword>
<evidence type="ECO:0000256" key="5">
    <source>
        <dbReference type="ARBA" id="ARBA00022755"/>
    </source>
</evidence>
<comment type="pathway">
    <text evidence="8">Purine metabolism; AMP biosynthesis via de novo pathway; AMP from IMP: step 1/2.</text>
</comment>
<comment type="catalytic activity">
    <reaction evidence="8">
        <text>IMP + L-aspartate + GTP = N(6)-(1,2-dicarboxyethyl)-AMP + GDP + phosphate + 2 H(+)</text>
        <dbReference type="Rhea" id="RHEA:15753"/>
        <dbReference type="ChEBI" id="CHEBI:15378"/>
        <dbReference type="ChEBI" id="CHEBI:29991"/>
        <dbReference type="ChEBI" id="CHEBI:37565"/>
        <dbReference type="ChEBI" id="CHEBI:43474"/>
        <dbReference type="ChEBI" id="CHEBI:57567"/>
        <dbReference type="ChEBI" id="CHEBI:58053"/>
        <dbReference type="ChEBI" id="CHEBI:58189"/>
        <dbReference type="EC" id="6.3.4.4"/>
    </reaction>
</comment>
<dbReference type="Gene3D" id="3.90.170.10">
    <property type="entry name" value="Adenylosuccinate Synthetase, subunit A, domain 3"/>
    <property type="match status" value="1"/>
</dbReference>
<comment type="subunit">
    <text evidence="1 8">Homodimer.</text>
</comment>
<feature type="binding site" evidence="8">
    <location>
        <begin position="301"/>
        <end position="307"/>
    </location>
    <ligand>
        <name>substrate</name>
    </ligand>
</feature>
<keyword evidence="8" id="KW-0963">Cytoplasm</keyword>
<dbReference type="InterPro" id="IPR042109">
    <property type="entry name" value="Adenylosuccinate_synth_dom1"/>
</dbReference>
<name>A0A1G9ZJZ1_9FIRM</name>
<dbReference type="NCBIfam" id="NF002223">
    <property type="entry name" value="PRK01117.1"/>
    <property type="match status" value="1"/>
</dbReference>